<dbReference type="OrthoDB" id="9788640at2"/>
<dbReference type="Pfam" id="PF00817">
    <property type="entry name" value="IMS"/>
    <property type="match status" value="1"/>
</dbReference>
<dbReference type="InterPro" id="IPR043128">
    <property type="entry name" value="Rev_trsase/Diguanyl_cyclase"/>
</dbReference>
<evidence type="ECO:0000313" key="4">
    <source>
        <dbReference type="EMBL" id="SEG78060.1"/>
    </source>
</evidence>
<gene>
    <name evidence="4" type="ORF">SAMN04488115_11390</name>
</gene>
<name>A0A1H6CYB6_9HYPH</name>
<dbReference type="SUPFAM" id="SSF56672">
    <property type="entry name" value="DNA/RNA polymerases"/>
    <property type="match status" value="1"/>
</dbReference>
<evidence type="ECO:0000313" key="5">
    <source>
        <dbReference type="Proteomes" id="UP000236743"/>
    </source>
</evidence>
<dbReference type="CDD" id="cd03468">
    <property type="entry name" value="PolY_like"/>
    <property type="match status" value="1"/>
</dbReference>
<dbReference type="PANTHER" id="PTHR35369:SF2">
    <property type="entry name" value="BLR3025 PROTEIN"/>
    <property type="match status" value="1"/>
</dbReference>
<dbReference type="Gene3D" id="3.30.70.270">
    <property type="match status" value="1"/>
</dbReference>
<dbReference type="GO" id="GO:0006281">
    <property type="term" value="P:DNA repair"/>
    <property type="evidence" value="ECO:0007669"/>
    <property type="project" value="InterPro"/>
</dbReference>
<dbReference type="InterPro" id="IPR050356">
    <property type="entry name" value="SulA_CellDiv_inhibitor"/>
</dbReference>
<dbReference type="Proteomes" id="UP000236743">
    <property type="component" value="Unassembled WGS sequence"/>
</dbReference>
<comment type="similarity">
    <text evidence="1">Belongs to the DNA polymerase type-Y family.</text>
</comment>
<dbReference type="InterPro" id="IPR043502">
    <property type="entry name" value="DNA/RNA_pol_sf"/>
</dbReference>
<accession>A0A1H6CYB6</accession>
<evidence type="ECO:0000256" key="2">
    <source>
        <dbReference type="ARBA" id="ARBA00022763"/>
    </source>
</evidence>
<dbReference type="InterPro" id="IPR001126">
    <property type="entry name" value="UmuC"/>
</dbReference>
<protein>
    <submittedName>
        <fullName evidence="4">Protein ImuB</fullName>
    </submittedName>
</protein>
<evidence type="ECO:0000259" key="3">
    <source>
        <dbReference type="Pfam" id="PF00817"/>
    </source>
</evidence>
<organism evidence="4 5">
    <name type="scientific">Bosea lathyri</name>
    <dbReference type="NCBI Taxonomy" id="1036778"/>
    <lineage>
        <taxon>Bacteria</taxon>
        <taxon>Pseudomonadati</taxon>
        <taxon>Pseudomonadota</taxon>
        <taxon>Alphaproteobacteria</taxon>
        <taxon>Hyphomicrobiales</taxon>
        <taxon>Boseaceae</taxon>
        <taxon>Bosea</taxon>
    </lineage>
</organism>
<dbReference type="PANTHER" id="PTHR35369">
    <property type="entry name" value="BLR3025 PROTEIN-RELATED"/>
    <property type="match status" value="1"/>
</dbReference>
<reference evidence="4 5" key="1">
    <citation type="submission" date="2016-10" db="EMBL/GenBank/DDBJ databases">
        <authorList>
            <person name="de Groot N.N."/>
        </authorList>
    </citation>
    <scope>NUCLEOTIDE SEQUENCE [LARGE SCALE GENOMIC DNA]</scope>
    <source>
        <strain evidence="4 5">DSM 26656</strain>
    </source>
</reference>
<dbReference type="RefSeq" id="WP_103875113.1">
    <property type="nucleotide sequence ID" value="NZ_FNUY01000013.1"/>
</dbReference>
<dbReference type="EMBL" id="FNUY01000013">
    <property type="protein sequence ID" value="SEG78060.1"/>
    <property type="molecule type" value="Genomic_DNA"/>
</dbReference>
<dbReference type="AlphaFoldDB" id="A0A1H6CYB6"/>
<keyword evidence="5" id="KW-1185">Reference proteome</keyword>
<keyword evidence="2" id="KW-0227">DNA damage</keyword>
<evidence type="ECO:0000256" key="1">
    <source>
        <dbReference type="ARBA" id="ARBA00010945"/>
    </source>
</evidence>
<sequence>MPRRYLALWFPFLPIDRLRWERRIPACAGRVELPVVVVETQQNALRLVDCDQRAVALGLTRGLTLADARARIPDLTVIEAEPEADQRFLDRLAAFCDRFTPLVALDPPHGLILDITGCAHLFGGEAALQDAIGARLRQIGLSLRSAVAGTPDAARAISRFGRGGIVPPGADEATARPLPIAALGVTSETVIALSRAGLKTLADLADRPSSALSARFGEEEVATRLRRTLGREDRRITPLRPPPDCVVERHFAEPLLDMGGLETVVTRLIAEAARVLELRGEGGRAFEVSFFRTDGAVRRLMVETGRPSRDAKAILRLYRERLDTVADPLDPGFGFDAVRLAVPVCEPLNTHQPSLDGRAVEDEAVADLVDRLVARFGRDRVLRFVAQDSHDPLRAAKAISAAAKLSSGTAWPAPAPDEPPTRPLQLFEPPQPVEAIAEVPDGPPIRFRWRRLLHDVARAEGPERIAPEWWRDGSGEPMRDYYRVEDAQGRRFWLFRVGFYEPECEPPRWFLHGLFA</sequence>
<dbReference type="Gene3D" id="3.40.1170.60">
    <property type="match status" value="1"/>
</dbReference>
<feature type="domain" description="UmuC" evidence="3">
    <location>
        <begin position="33"/>
        <end position="158"/>
    </location>
</feature>
<proteinExistence type="inferred from homology"/>